<keyword evidence="3" id="KW-1185">Reference proteome</keyword>
<evidence type="ECO:0000256" key="1">
    <source>
        <dbReference type="SAM" id="SignalP"/>
    </source>
</evidence>
<dbReference type="Proteomes" id="UP000187151">
    <property type="component" value="Unassembled WGS sequence"/>
</dbReference>
<organism evidence="2 3">
    <name type="scientific">Streptomyces amritsarensis</name>
    <dbReference type="NCBI Taxonomy" id="681158"/>
    <lineage>
        <taxon>Bacteria</taxon>
        <taxon>Bacillati</taxon>
        <taxon>Actinomycetota</taxon>
        <taxon>Actinomycetes</taxon>
        <taxon>Kitasatosporales</taxon>
        <taxon>Streptomycetaceae</taxon>
        <taxon>Streptomyces</taxon>
    </lineage>
</organism>
<evidence type="ECO:0000313" key="3">
    <source>
        <dbReference type="Proteomes" id="UP000187151"/>
    </source>
</evidence>
<protein>
    <recommendedName>
        <fullName evidence="4">Secreted protein</fullName>
    </recommendedName>
</protein>
<gene>
    <name evidence="2" type="ORF">AVW11_16850</name>
</gene>
<feature type="chain" id="PRO_5045775797" description="Secreted protein" evidence="1">
    <location>
        <begin position="27"/>
        <end position="110"/>
    </location>
</feature>
<evidence type="ECO:0000313" key="2">
    <source>
        <dbReference type="EMBL" id="OLZ65470.1"/>
    </source>
</evidence>
<name>A0ABX3G4M2_9ACTN</name>
<reference evidence="2 3" key="1">
    <citation type="submission" date="2016-01" db="EMBL/GenBank/DDBJ databases">
        <title>Streptomyces amritsarensis strain MTCC 11845 genome sequencing and assembly.</title>
        <authorList>
            <person name="Sharma D."/>
            <person name="Nair G.R."/>
            <person name="Kaur G."/>
            <person name="Manhas R.K."/>
            <person name="Mayilraj S."/>
        </authorList>
    </citation>
    <scope>NUCLEOTIDE SEQUENCE [LARGE SCALE GENOMIC DNA]</scope>
    <source>
        <strain evidence="2 3">MTCC 11845</strain>
    </source>
</reference>
<feature type="signal peptide" evidence="1">
    <location>
        <begin position="1"/>
        <end position="26"/>
    </location>
</feature>
<dbReference type="RefSeq" id="WP_076044478.1">
    <property type="nucleotide sequence ID" value="NZ_MQUR01000035.1"/>
</dbReference>
<evidence type="ECO:0008006" key="4">
    <source>
        <dbReference type="Google" id="ProtNLM"/>
    </source>
</evidence>
<dbReference type="EMBL" id="MQUR01000035">
    <property type="protein sequence ID" value="OLZ65470.1"/>
    <property type="molecule type" value="Genomic_DNA"/>
</dbReference>
<keyword evidence="1" id="KW-0732">Signal</keyword>
<accession>A0ABX3G4M2</accession>
<comment type="caution">
    <text evidence="2">The sequence shown here is derived from an EMBL/GenBank/DDBJ whole genome shotgun (WGS) entry which is preliminary data.</text>
</comment>
<sequence length="110" mass="11823">MVITKRSVVTAAVPALAFSLPTAAHAAVPSAAPAPAAAAVPQVLPIGGGPNRPPAHESLALEHRRRRWCIPEALRRLVHDVLTHRHHRHHRDHRLSGDATALLLTGWHAS</sequence>
<proteinExistence type="predicted"/>